<dbReference type="Pfam" id="PF00005">
    <property type="entry name" value="ABC_tran"/>
    <property type="match status" value="1"/>
</dbReference>
<sequence length="284" mass="31988">MLVGTSGCGKSTTLKMINRLIPLSRGEIRIDGENIERCDEQTLRRRIGYAIQHIGLFPHWTVARNIALVPRLLKWDEARIRDRVEELLTLFGLEPARFADQHPHQLSGGQAQRVGVARALAANPNILLMDEPFGALDPITRENLQAELLRIQSQIHKTIIFVTHDIDEALKLATRIAVMDKGRLIQYDTPERILLNPASDFVERLIGSDERGLRAAACTRVSERLEPLLGELETPEGYALHPGDSLKLALSRMLWLKSERLPVLDDEGRMLGQVSLRQLIARGR</sequence>
<dbReference type="Gene3D" id="3.40.50.300">
    <property type="entry name" value="P-loop containing nucleotide triphosphate hydrolases"/>
    <property type="match status" value="1"/>
</dbReference>
<feature type="domain" description="ABC transporter" evidence="6">
    <location>
        <begin position="1"/>
        <end position="206"/>
    </location>
</feature>
<keyword evidence="5" id="KW-0129">CBS domain</keyword>
<dbReference type="InterPro" id="IPR000644">
    <property type="entry name" value="CBS_dom"/>
</dbReference>
<protein>
    <submittedName>
        <fullName evidence="8">ABC transporter ATP-binding protein</fullName>
    </submittedName>
</protein>
<accession>A0ABW1ZYJ5</accession>
<comment type="similarity">
    <text evidence="1">Belongs to the ABC transporter superfamily.</text>
</comment>
<reference evidence="9" key="1">
    <citation type="journal article" date="2019" name="Int. J. Syst. Evol. Microbiol.">
        <title>The Global Catalogue of Microorganisms (GCM) 10K type strain sequencing project: providing services to taxonomists for standard genome sequencing and annotation.</title>
        <authorList>
            <consortium name="The Broad Institute Genomics Platform"/>
            <consortium name="The Broad Institute Genome Sequencing Center for Infectious Disease"/>
            <person name="Wu L."/>
            <person name="Ma J."/>
        </authorList>
    </citation>
    <scope>NUCLEOTIDE SEQUENCE [LARGE SCALE GENOMIC DNA]</scope>
    <source>
        <strain evidence="9">NBRC 111756</strain>
    </source>
</reference>
<proteinExistence type="inferred from homology"/>
<dbReference type="PROSITE" id="PS00211">
    <property type="entry name" value="ABC_TRANSPORTER_1"/>
    <property type="match status" value="1"/>
</dbReference>
<comment type="caution">
    <text evidence="8">The sequence shown here is derived from an EMBL/GenBank/DDBJ whole genome shotgun (WGS) entry which is preliminary data.</text>
</comment>
<evidence type="ECO:0000313" key="8">
    <source>
        <dbReference type="EMBL" id="MFC6670258.1"/>
    </source>
</evidence>
<dbReference type="Proteomes" id="UP001596422">
    <property type="component" value="Unassembled WGS sequence"/>
</dbReference>
<evidence type="ECO:0000259" key="7">
    <source>
        <dbReference type="PROSITE" id="PS51371"/>
    </source>
</evidence>
<feature type="domain" description="CBS" evidence="7">
    <location>
        <begin position="233"/>
        <end position="284"/>
    </location>
</feature>
<dbReference type="InterPro" id="IPR003593">
    <property type="entry name" value="AAA+_ATPase"/>
</dbReference>
<dbReference type="InterPro" id="IPR003439">
    <property type="entry name" value="ABC_transporter-like_ATP-bd"/>
</dbReference>
<dbReference type="InterPro" id="IPR046342">
    <property type="entry name" value="CBS_dom_sf"/>
</dbReference>
<dbReference type="PROSITE" id="PS50893">
    <property type="entry name" value="ABC_TRANSPORTER_2"/>
    <property type="match status" value="1"/>
</dbReference>
<dbReference type="GO" id="GO:0005524">
    <property type="term" value="F:ATP binding"/>
    <property type="evidence" value="ECO:0007669"/>
    <property type="project" value="UniProtKB-KW"/>
</dbReference>
<dbReference type="InterPro" id="IPR017871">
    <property type="entry name" value="ABC_transporter-like_CS"/>
</dbReference>
<dbReference type="SUPFAM" id="SSF52540">
    <property type="entry name" value="P-loop containing nucleoside triphosphate hydrolases"/>
    <property type="match status" value="1"/>
</dbReference>
<dbReference type="SMART" id="SM00382">
    <property type="entry name" value="AAA"/>
    <property type="match status" value="1"/>
</dbReference>
<dbReference type="EMBL" id="JBHSWE010000001">
    <property type="protein sequence ID" value="MFC6670258.1"/>
    <property type="molecule type" value="Genomic_DNA"/>
</dbReference>
<evidence type="ECO:0000256" key="3">
    <source>
        <dbReference type="ARBA" id="ARBA00022741"/>
    </source>
</evidence>
<evidence type="ECO:0000313" key="9">
    <source>
        <dbReference type="Proteomes" id="UP001596422"/>
    </source>
</evidence>
<evidence type="ECO:0000256" key="5">
    <source>
        <dbReference type="PROSITE-ProRule" id="PRU00703"/>
    </source>
</evidence>
<keyword evidence="9" id="KW-1185">Reference proteome</keyword>
<dbReference type="InterPro" id="IPR027417">
    <property type="entry name" value="P-loop_NTPase"/>
</dbReference>
<name>A0ABW1ZYJ5_9GAMM</name>
<dbReference type="Gene3D" id="3.10.580.10">
    <property type="entry name" value="CBS-domain"/>
    <property type="match status" value="1"/>
</dbReference>
<dbReference type="PROSITE" id="PS51371">
    <property type="entry name" value="CBS"/>
    <property type="match status" value="1"/>
</dbReference>
<keyword evidence="2" id="KW-0813">Transport</keyword>
<dbReference type="RefSeq" id="WP_379908759.1">
    <property type="nucleotide sequence ID" value="NZ_JBHSWE010000001.1"/>
</dbReference>
<dbReference type="Pfam" id="PF00571">
    <property type="entry name" value="CBS"/>
    <property type="match status" value="1"/>
</dbReference>
<evidence type="ECO:0000256" key="1">
    <source>
        <dbReference type="ARBA" id="ARBA00005417"/>
    </source>
</evidence>
<dbReference type="SUPFAM" id="SSF54631">
    <property type="entry name" value="CBS-domain pair"/>
    <property type="match status" value="1"/>
</dbReference>
<dbReference type="PANTHER" id="PTHR43117">
    <property type="entry name" value="OSMOPROTECTANT IMPORT ATP-BINDING PROTEIN OSMV"/>
    <property type="match status" value="1"/>
</dbReference>
<keyword evidence="3" id="KW-0547">Nucleotide-binding</keyword>
<dbReference type="PANTHER" id="PTHR43117:SF5">
    <property type="entry name" value="GLYCINE BETAINE UPTAKE SYSTEM ATP-BINDING PROTEIN YEHX"/>
    <property type="match status" value="1"/>
</dbReference>
<evidence type="ECO:0000259" key="6">
    <source>
        <dbReference type="PROSITE" id="PS50893"/>
    </source>
</evidence>
<evidence type="ECO:0000256" key="2">
    <source>
        <dbReference type="ARBA" id="ARBA00022448"/>
    </source>
</evidence>
<keyword evidence="4 8" id="KW-0067">ATP-binding</keyword>
<evidence type="ECO:0000256" key="4">
    <source>
        <dbReference type="ARBA" id="ARBA00022840"/>
    </source>
</evidence>
<organism evidence="8 9">
    <name type="scientific">Marinobacterium aestuariivivens</name>
    <dbReference type="NCBI Taxonomy" id="1698799"/>
    <lineage>
        <taxon>Bacteria</taxon>
        <taxon>Pseudomonadati</taxon>
        <taxon>Pseudomonadota</taxon>
        <taxon>Gammaproteobacteria</taxon>
        <taxon>Oceanospirillales</taxon>
        <taxon>Oceanospirillaceae</taxon>
        <taxon>Marinobacterium</taxon>
    </lineage>
</organism>
<gene>
    <name evidence="8" type="ORF">ACFQDL_09300</name>
</gene>